<keyword evidence="4" id="KW-0560">Oxidoreductase</keyword>
<dbReference type="OrthoDB" id="66881at2759"/>
<evidence type="ECO:0008006" key="8">
    <source>
        <dbReference type="Google" id="ProtNLM"/>
    </source>
</evidence>
<dbReference type="Gene3D" id="3.50.50.60">
    <property type="entry name" value="FAD/NAD(P)-binding domain"/>
    <property type="match status" value="1"/>
</dbReference>
<keyword evidence="2" id="KW-0285">Flavoprotein</keyword>
<dbReference type="InterPro" id="IPR036188">
    <property type="entry name" value="FAD/NAD-bd_sf"/>
</dbReference>
<evidence type="ECO:0000313" key="7">
    <source>
        <dbReference type="Proteomes" id="UP000053599"/>
    </source>
</evidence>
<proteinExistence type="predicted"/>
<dbReference type="EMBL" id="KN846954">
    <property type="protein sequence ID" value="KIV77017.1"/>
    <property type="molecule type" value="Genomic_DNA"/>
</dbReference>
<dbReference type="PANTHER" id="PTHR43872">
    <property type="entry name" value="MONOOXYGENASE, PUTATIVE (AFU_ORTHOLOGUE AFUA_8G02570)-RELATED"/>
    <property type="match status" value="1"/>
</dbReference>
<dbReference type="GO" id="GO:0004499">
    <property type="term" value="F:N,N-dimethylaniline monooxygenase activity"/>
    <property type="evidence" value="ECO:0007669"/>
    <property type="project" value="InterPro"/>
</dbReference>
<accession>A0A0D1Y2C1</accession>
<dbReference type="GO" id="GO:0050660">
    <property type="term" value="F:flavin adenine dinucleotide binding"/>
    <property type="evidence" value="ECO:0007669"/>
    <property type="project" value="InterPro"/>
</dbReference>
<evidence type="ECO:0000313" key="6">
    <source>
        <dbReference type="EMBL" id="KIV77017.1"/>
    </source>
</evidence>
<name>A0A0D1Y2C1_9EURO</name>
<reference evidence="6 7" key="1">
    <citation type="submission" date="2015-01" db="EMBL/GenBank/DDBJ databases">
        <title>The Genome Sequence of Exophiala sideris CBS121828.</title>
        <authorList>
            <consortium name="The Broad Institute Genomics Platform"/>
            <person name="Cuomo C."/>
            <person name="de Hoog S."/>
            <person name="Gorbushina A."/>
            <person name="Stielow B."/>
            <person name="Teixiera M."/>
            <person name="Abouelleil A."/>
            <person name="Chapman S.B."/>
            <person name="Priest M."/>
            <person name="Young S.K."/>
            <person name="Wortman J."/>
            <person name="Nusbaum C."/>
            <person name="Birren B."/>
        </authorList>
    </citation>
    <scope>NUCLEOTIDE SEQUENCE [LARGE SCALE GENOMIC DNA]</scope>
    <source>
        <strain evidence="6 7">CBS 121828</strain>
    </source>
</reference>
<keyword evidence="3" id="KW-0274">FAD</keyword>
<sequence>MPNSSTGVNYQEPLHALIPGIDTFQGRVVHPQFWPEDLDCKDKRIIIIGSGATAVTLLPSLAKVAAQVTMLQRSPTYILSRPNRSCARSWVGYLVPDKWYHQMQRLSSLLTGRLFVVWCLRFPSAAKNMMKKVTSAQLPSNLSYEPQFSPRYSPWQQRLCLSPDGDFFAALRSGVATVETGNIQRVVADGILLNSGKMLDADLIVTATGLRLLMGGGVKIKVDGHDLDLSEKLMWNGVMIQDVPNAAFVLGYTNASWTLGADVTAQFACRFLRHLLARGKSAAVPSLPESSAKFDTVNVMKLNSTYVKIGAKDMPKSAERKPCTGRTNYFSDLAWVKLGSLERGLRYDAVEVCKLLSTSLECHTTYVDSQNP</sequence>
<protein>
    <recommendedName>
        <fullName evidence="8">FAD/NAD(P)-binding domain-containing protein</fullName>
    </recommendedName>
</protein>
<dbReference type="InterPro" id="IPR051820">
    <property type="entry name" value="FAD-binding_MO"/>
</dbReference>
<dbReference type="GO" id="GO:0050661">
    <property type="term" value="F:NADP binding"/>
    <property type="evidence" value="ECO:0007669"/>
    <property type="project" value="InterPro"/>
</dbReference>
<dbReference type="SUPFAM" id="SSF51905">
    <property type="entry name" value="FAD/NAD(P)-binding domain"/>
    <property type="match status" value="1"/>
</dbReference>
<dbReference type="Pfam" id="PF00743">
    <property type="entry name" value="FMO-like"/>
    <property type="match status" value="1"/>
</dbReference>
<evidence type="ECO:0000256" key="5">
    <source>
        <dbReference type="ARBA" id="ARBA00023033"/>
    </source>
</evidence>
<evidence type="ECO:0000256" key="2">
    <source>
        <dbReference type="ARBA" id="ARBA00022630"/>
    </source>
</evidence>
<comment type="cofactor">
    <cofactor evidence="1">
        <name>FAD</name>
        <dbReference type="ChEBI" id="CHEBI:57692"/>
    </cofactor>
</comment>
<dbReference type="Proteomes" id="UP000053599">
    <property type="component" value="Unassembled WGS sequence"/>
</dbReference>
<gene>
    <name evidence="6" type="ORF">PV11_08857</name>
</gene>
<dbReference type="HOGENOM" id="CLU_032067_1_0_1"/>
<evidence type="ECO:0000256" key="4">
    <source>
        <dbReference type="ARBA" id="ARBA00023002"/>
    </source>
</evidence>
<dbReference type="PANTHER" id="PTHR43872:SF1">
    <property type="entry name" value="MONOOXYGENASE, PUTATIVE (AFU_ORTHOLOGUE AFUA_8G02570)-RELATED"/>
    <property type="match status" value="1"/>
</dbReference>
<evidence type="ECO:0000256" key="3">
    <source>
        <dbReference type="ARBA" id="ARBA00022827"/>
    </source>
</evidence>
<organism evidence="6 7">
    <name type="scientific">Exophiala sideris</name>
    <dbReference type="NCBI Taxonomy" id="1016849"/>
    <lineage>
        <taxon>Eukaryota</taxon>
        <taxon>Fungi</taxon>
        <taxon>Dikarya</taxon>
        <taxon>Ascomycota</taxon>
        <taxon>Pezizomycotina</taxon>
        <taxon>Eurotiomycetes</taxon>
        <taxon>Chaetothyriomycetidae</taxon>
        <taxon>Chaetothyriales</taxon>
        <taxon>Herpotrichiellaceae</taxon>
        <taxon>Exophiala</taxon>
    </lineage>
</organism>
<evidence type="ECO:0000256" key="1">
    <source>
        <dbReference type="ARBA" id="ARBA00001974"/>
    </source>
</evidence>
<keyword evidence="5" id="KW-0503">Monooxygenase</keyword>
<dbReference type="AlphaFoldDB" id="A0A0D1Y2C1"/>
<dbReference type="InterPro" id="IPR020946">
    <property type="entry name" value="Flavin_mOase-like"/>
</dbReference>